<name>A0ABR0SGY0_9HYPO</name>
<keyword evidence="8" id="KW-1185">Reference proteome</keyword>
<dbReference type="PANTHER" id="PTHR45677:SF8">
    <property type="entry name" value="CYSTEINE SULFINIC ACID DECARBOXYLASE"/>
    <property type="match status" value="1"/>
</dbReference>
<dbReference type="EMBL" id="JAVFKD010000014">
    <property type="protein sequence ID" value="KAK5991449.1"/>
    <property type="molecule type" value="Genomic_DNA"/>
</dbReference>
<protein>
    <submittedName>
        <fullName evidence="7">L-aspartate decarboxylase dtxS4</fullName>
    </submittedName>
</protein>
<evidence type="ECO:0000313" key="8">
    <source>
        <dbReference type="Proteomes" id="UP001338125"/>
    </source>
</evidence>
<proteinExistence type="inferred from homology"/>
<dbReference type="PANTHER" id="PTHR45677">
    <property type="entry name" value="GLUTAMATE DECARBOXYLASE-RELATED"/>
    <property type="match status" value="1"/>
</dbReference>
<dbReference type="Pfam" id="PF00282">
    <property type="entry name" value="Pyridoxal_deC"/>
    <property type="match status" value="1"/>
</dbReference>
<dbReference type="SUPFAM" id="SSF53383">
    <property type="entry name" value="PLP-dependent transferases"/>
    <property type="match status" value="1"/>
</dbReference>
<evidence type="ECO:0000256" key="3">
    <source>
        <dbReference type="ARBA" id="ARBA00022793"/>
    </source>
</evidence>
<dbReference type="Gene3D" id="3.90.1150.170">
    <property type="match status" value="1"/>
</dbReference>
<comment type="similarity">
    <text evidence="2 6">Belongs to the group II decarboxylase family.</text>
</comment>
<gene>
    <name evidence="7" type="ORF">PT974_09731</name>
</gene>
<evidence type="ECO:0000256" key="6">
    <source>
        <dbReference type="RuleBase" id="RU000382"/>
    </source>
</evidence>
<keyword evidence="3" id="KW-0210">Decarboxylase</keyword>
<organism evidence="7 8">
    <name type="scientific">Cladobotryum mycophilum</name>
    <dbReference type="NCBI Taxonomy" id="491253"/>
    <lineage>
        <taxon>Eukaryota</taxon>
        <taxon>Fungi</taxon>
        <taxon>Dikarya</taxon>
        <taxon>Ascomycota</taxon>
        <taxon>Pezizomycotina</taxon>
        <taxon>Sordariomycetes</taxon>
        <taxon>Hypocreomycetidae</taxon>
        <taxon>Hypocreales</taxon>
        <taxon>Hypocreaceae</taxon>
        <taxon>Cladobotryum</taxon>
    </lineage>
</organism>
<reference evidence="7 8" key="1">
    <citation type="submission" date="2024-01" db="EMBL/GenBank/DDBJ databases">
        <title>Complete genome of Cladobotryum mycophilum ATHUM6906.</title>
        <authorList>
            <person name="Christinaki A.C."/>
            <person name="Myridakis A.I."/>
            <person name="Kouvelis V.N."/>
        </authorList>
    </citation>
    <scope>NUCLEOTIDE SEQUENCE [LARGE SCALE GENOMIC DNA]</scope>
    <source>
        <strain evidence="7 8">ATHUM6906</strain>
    </source>
</reference>
<keyword evidence="4 6" id="KW-0663">Pyridoxal phosphate</keyword>
<dbReference type="Proteomes" id="UP001338125">
    <property type="component" value="Unassembled WGS sequence"/>
</dbReference>
<keyword evidence="5 6" id="KW-0456">Lyase</keyword>
<dbReference type="InterPro" id="IPR015424">
    <property type="entry name" value="PyrdxlP-dep_Trfase"/>
</dbReference>
<dbReference type="Gene3D" id="3.40.640.10">
    <property type="entry name" value="Type I PLP-dependent aspartate aminotransferase-like (Major domain)"/>
    <property type="match status" value="1"/>
</dbReference>
<comment type="cofactor">
    <cofactor evidence="1 6">
        <name>pyridoxal 5'-phosphate</name>
        <dbReference type="ChEBI" id="CHEBI:597326"/>
    </cofactor>
</comment>
<comment type="caution">
    <text evidence="7">The sequence shown here is derived from an EMBL/GenBank/DDBJ whole genome shotgun (WGS) entry which is preliminary data.</text>
</comment>
<dbReference type="InterPro" id="IPR002129">
    <property type="entry name" value="PyrdxlP-dep_de-COase"/>
</dbReference>
<dbReference type="InterPro" id="IPR015421">
    <property type="entry name" value="PyrdxlP-dep_Trfase_major"/>
</dbReference>
<accession>A0ABR0SGY0</accession>
<evidence type="ECO:0000256" key="5">
    <source>
        <dbReference type="ARBA" id="ARBA00023239"/>
    </source>
</evidence>
<evidence type="ECO:0000256" key="1">
    <source>
        <dbReference type="ARBA" id="ARBA00001933"/>
    </source>
</evidence>
<evidence type="ECO:0000256" key="2">
    <source>
        <dbReference type="ARBA" id="ARBA00009533"/>
    </source>
</evidence>
<evidence type="ECO:0000313" key="7">
    <source>
        <dbReference type="EMBL" id="KAK5991449.1"/>
    </source>
</evidence>
<evidence type="ECO:0000256" key="4">
    <source>
        <dbReference type="ARBA" id="ARBA00022898"/>
    </source>
</evidence>
<sequence>MTQTGSTPYSDEDSSRLRRAEELDDLLSAVRELIVPFVQSADDGASTKISLSQNGPSELAPNTLVDAHKPAELVAKMKLVLPTEGQGKDGLMQGIEKVLRYSVNTWDQGFLDKLCASNNPVGVISDMVLSVLNTNLHVYQCSPALTVVEKVTAKALANMFGFTGPSAGGITCQGGSSSNMTSMVIARNTLFPECKLSGNGKHDFVAFTSVHGHYSVQKSGMVMGLGSANVWSVPADDEGRMNPDALRELVIKAKSEGKTPFYVNATAGTTVRGSFEPLEEISKLCKEFGLWMHVDASWGGALIFSRAQRWKLRGTHLANSLTMNPHKMLNVPSEYLFHRDEEDNDVWDLADLTLQCGRRGDSLKLALAWLYYGSDGFERQVDHAFSMAAYLFKLVRSTGNFAMVSKDPLPCLQVCFYYAPNGILSDDPQANTNRTRTMVEKLIGRGFMVDYSMGKDGGFFRIVVNVQTLPTTVEALVIALEEVGKVVG</sequence>